<dbReference type="Gene3D" id="3.40.250.10">
    <property type="entry name" value="Rhodanese-like domain"/>
    <property type="match status" value="2"/>
</dbReference>
<feature type="non-terminal residue" evidence="5">
    <location>
        <position position="1"/>
    </location>
</feature>
<evidence type="ECO:0000313" key="5">
    <source>
        <dbReference type="EMBL" id="KAJ5573279.1"/>
    </source>
</evidence>
<dbReference type="SUPFAM" id="SSF52821">
    <property type="entry name" value="Rhodanese/Cell cycle control phosphatase"/>
    <property type="match status" value="2"/>
</dbReference>
<dbReference type="FunFam" id="3.40.250.10:FF:000001">
    <property type="entry name" value="Sulfurtransferase"/>
    <property type="match status" value="1"/>
</dbReference>
<proteinExistence type="predicted"/>
<protein>
    <recommendedName>
        <fullName evidence="4">Rhodanese domain-containing protein</fullName>
    </recommendedName>
</protein>
<dbReference type="InterPro" id="IPR001763">
    <property type="entry name" value="Rhodanese-like_dom"/>
</dbReference>
<dbReference type="Pfam" id="PF00581">
    <property type="entry name" value="Rhodanese"/>
    <property type="match status" value="1"/>
</dbReference>
<evidence type="ECO:0000256" key="2">
    <source>
        <dbReference type="ARBA" id="ARBA00022737"/>
    </source>
</evidence>
<feature type="region of interest" description="Disordered" evidence="3">
    <location>
        <begin position="245"/>
        <end position="266"/>
    </location>
</feature>
<dbReference type="PANTHER" id="PTHR11364:SF27">
    <property type="entry name" value="SULFURTRANSFERASE"/>
    <property type="match status" value="1"/>
</dbReference>
<dbReference type="InterPro" id="IPR045078">
    <property type="entry name" value="TST/MPST-like"/>
</dbReference>
<accession>A0AAD6DCX3</accession>
<evidence type="ECO:0000313" key="6">
    <source>
        <dbReference type="Proteomes" id="UP001216150"/>
    </source>
</evidence>
<sequence length="353" mass="39551">TLFPTSPRKHGFHGFSCCSAYSCFSFLYVCPVSAFAGRQSHRNASFSSYLVTPTQLNEALKKNPPTKISTSPRVIPLCAAWFMPNDPEGRKGIDSFRQSRIPQSRFFDLDAVKDHDSPYPHMLPTCETFAEAMSELGIRRDDEVVVYDTAELGIFSAPRVGWTLRVFGHPNVHILNNYRLWTQQGFPTESGEPASVEKSKYSVPTYDSKLVISFREMKELAMDYGKEGAEEVEILDARSYGRWAGTDPEPRPGLSSGHVPGSRSLPFQELLDPETKTYLPAEDLRKVFEDRQVDPNRTIISSCGTGVTASIIETALGEAEYGQANLRRVYDGSWTEWAQRVKESDGLIKKVKS</sequence>
<organism evidence="5 6">
    <name type="scientific">Penicillium hetheringtonii</name>
    <dbReference type="NCBI Taxonomy" id="911720"/>
    <lineage>
        <taxon>Eukaryota</taxon>
        <taxon>Fungi</taxon>
        <taxon>Dikarya</taxon>
        <taxon>Ascomycota</taxon>
        <taxon>Pezizomycotina</taxon>
        <taxon>Eurotiomycetes</taxon>
        <taxon>Eurotiomycetidae</taxon>
        <taxon>Eurotiales</taxon>
        <taxon>Aspergillaceae</taxon>
        <taxon>Penicillium</taxon>
    </lineage>
</organism>
<dbReference type="FunFam" id="3.40.250.10:FF:000033">
    <property type="entry name" value="Thiosulfate sulfurtransferase TUM1"/>
    <property type="match status" value="1"/>
</dbReference>
<keyword evidence="6" id="KW-1185">Reference proteome</keyword>
<name>A0AAD6DCX3_9EURO</name>
<dbReference type="GO" id="GO:0004792">
    <property type="term" value="F:thiosulfate-cyanide sulfurtransferase activity"/>
    <property type="evidence" value="ECO:0007669"/>
    <property type="project" value="TreeGrafter"/>
</dbReference>
<dbReference type="PANTHER" id="PTHR11364">
    <property type="entry name" value="THIOSULFATE SULFERTANSFERASE"/>
    <property type="match status" value="1"/>
</dbReference>
<dbReference type="PROSITE" id="PS50206">
    <property type="entry name" value="RHODANESE_3"/>
    <property type="match status" value="2"/>
</dbReference>
<reference evidence="5 6" key="1">
    <citation type="journal article" date="2023" name="IMA Fungus">
        <title>Comparative genomic study of the Penicillium genus elucidates a diverse pangenome and 15 lateral gene transfer events.</title>
        <authorList>
            <person name="Petersen C."/>
            <person name="Sorensen T."/>
            <person name="Nielsen M.R."/>
            <person name="Sondergaard T.E."/>
            <person name="Sorensen J.L."/>
            <person name="Fitzpatrick D.A."/>
            <person name="Frisvad J.C."/>
            <person name="Nielsen K.L."/>
        </authorList>
    </citation>
    <scope>NUCLEOTIDE SEQUENCE [LARGE SCALE GENOMIC DNA]</scope>
    <source>
        <strain evidence="5 6">IBT 29057</strain>
    </source>
</reference>
<keyword evidence="2" id="KW-0677">Repeat</keyword>
<dbReference type="SMART" id="SM00450">
    <property type="entry name" value="RHOD"/>
    <property type="match status" value="2"/>
</dbReference>
<feature type="domain" description="Rhodanese" evidence="4">
    <location>
        <begin position="87"/>
        <end position="190"/>
    </location>
</feature>
<gene>
    <name evidence="5" type="ORF">N7450_010263</name>
</gene>
<keyword evidence="1" id="KW-0808">Transferase</keyword>
<dbReference type="AlphaFoldDB" id="A0AAD6DCX3"/>
<dbReference type="InterPro" id="IPR036873">
    <property type="entry name" value="Rhodanese-like_dom_sf"/>
</dbReference>
<dbReference type="CDD" id="cd01449">
    <property type="entry name" value="TST_Repeat_2"/>
    <property type="match status" value="1"/>
</dbReference>
<comment type="caution">
    <text evidence="5">The sequence shown here is derived from an EMBL/GenBank/DDBJ whole genome shotgun (WGS) entry which is preliminary data.</text>
</comment>
<feature type="domain" description="Rhodanese" evidence="4">
    <location>
        <begin position="228"/>
        <end position="346"/>
    </location>
</feature>
<evidence type="ECO:0000256" key="3">
    <source>
        <dbReference type="SAM" id="MobiDB-lite"/>
    </source>
</evidence>
<dbReference type="EMBL" id="JAQJAC010000009">
    <property type="protein sequence ID" value="KAJ5573279.1"/>
    <property type="molecule type" value="Genomic_DNA"/>
</dbReference>
<dbReference type="Proteomes" id="UP001216150">
    <property type="component" value="Unassembled WGS sequence"/>
</dbReference>
<evidence type="ECO:0000256" key="1">
    <source>
        <dbReference type="ARBA" id="ARBA00022679"/>
    </source>
</evidence>
<dbReference type="GO" id="GO:0005739">
    <property type="term" value="C:mitochondrion"/>
    <property type="evidence" value="ECO:0007669"/>
    <property type="project" value="TreeGrafter"/>
</dbReference>
<evidence type="ECO:0000259" key="4">
    <source>
        <dbReference type="PROSITE" id="PS50206"/>
    </source>
</evidence>
<dbReference type="CDD" id="cd01448">
    <property type="entry name" value="TST_Repeat_1"/>
    <property type="match status" value="1"/>
</dbReference>